<dbReference type="Gene3D" id="3.40.605.10">
    <property type="entry name" value="Aldehyde Dehydrogenase, Chain A, domain 1"/>
    <property type="match status" value="1"/>
</dbReference>
<dbReference type="InterPro" id="IPR016161">
    <property type="entry name" value="Ald_DH/histidinol_DH"/>
</dbReference>
<keyword evidence="7" id="KW-1185">Reference proteome</keyword>
<keyword evidence="2 4" id="KW-0560">Oxidoreductase</keyword>
<sequence>MAELKDISSLDTESTDNLQESAGRALESLGTKTDGLLAKLDAILVGAGMTQAELDALAEAAGDDLDALEDGEADGGVGEAGPARDPSTLIMTAGASAAAAAARFAVRFNRPLVNGAWVQPRAGATPVQLVCPATGEGVAAVHVCSTSDIDDAVAAARAALDAGPWGSSWTGAQRRQALHEIANGMAQNRDELSWLESLAGKPISQAAEDIDASIECVRHFAGFADRIQGKYFAAHPGFESFTVREPVGVCGLITSFNYPLQCRIVLTVWKVAPALAAGNASVAANTVVVKPAHQTPLSTLMLAHIVSQTSVPRGVLNVVLGGAEIGQHLAAHPGLDMVSFTGSTKVGRLIAAANAAVGPRRCTLELGGKNPIIVCADADLDKAADSVVNAAFGEKRVHGLVSKNLIVSANMGQNCCAGSRLLLHRSIHDAFMDKIKARAARLVLGHPQDPATEMGPVVDQTQFDNIMARINEAKRDPSIRLVTGGERRGTTGYFVQPTIFADVDDAAPLAVHEVFGPVLAVLKPFDSIEEAVRRANSSVYGLAAGLWTNNLRSSQYATKHLRAGMIWINNYNDTPVYMPFGGLKQSGYGKDLGEEALDGFTVLKSVHSARE</sequence>
<reference evidence="6 7" key="1">
    <citation type="submission" date="2023-09" db="EMBL/GenBank/DDBJ databases">
        <title>Pangenome analysis of Batrachochytrium dendrobatidis and related Chytrids.</title>
        <authorList>
            <person name="Yacoub M.N."/>
            <person name="Stajich J.E."/>
            <person name="James T.Y."/>
        </authorList>
    </citation>
    <scope>NUCLEOTIDE SEQUENCE [LARGE SCALE GENOMIC DNA]</scope>
    <source>
        <strain evidence="6 7">JEL0888</strain>
    </source>
</reference>
<comment type="caution">
    <text evidence="6">The sequence shown here is derived from an EMBL/GenBank/DDBJ whole genome shotgun (WGS) entry which is preliminary data.</text>
</comment>
<dbReference type="InterPro" id="IPR029510">
    <property type="entry name" value="Ald_DH_CS_GLU"/>
</dbReference>
<gene>
    <name evidence="6" type="ORF">HK105_200186</name>
</gene>
<evidence type="ECO:0000256" key="3">
    <source>
        <dbReference type="PROSITE-ProRule" id="PRU10007"/>
    </source>
</evidence>
<dbReference type="InterPro" id="IPR015590">
    <property type="entry name" value="Aldehyde_DH_dom"/>
</dbReference>
<organism evidence="6 7">
    <name type="scientific">Polyrhizophydium stewartii</name>
    <dbReference type="NCBI Taxonomy" id="2732419"/>
    <lineage>
        <taxon>Eukaryota</taxon>
        <taxon>Fungi</taxon>
        <taxon>Fungi incertae sedis</taxon>
        <taxon>Chytridiomycota</taxon>
        <taxon>Chytridiomycota incertae sedis</taxon>
        <taxon>Chytridiomycetes</taxon>
        <taxon>Rhizophydiales</taxon>
        <taxon>Rhizophydiales incertae sedis</taxon>
        <taxon>Polyrhizophydium</taxon>
    </lineage>
</organism>
<dbReference type="InterPro" id="IPR016163">
    <property type="entry name" value="Ald_DH_C"/>
</dbReference>
<evidence type="ECO:0000256" key="4">
    <source>
        <dbReference type="RuleBase" id="RU003345"/>
    </source>
</evidence>
<dbReference type="PROSITE" id="PS00687">
    <property type="entry name" value="ALDEHYDE_DEHYDR_GLU"/>
    <property type="match status" value="1"/>
</dbReference>
<evidence type="ECO:0000313" key="6">
    <source>
        <dbReference type="EMBL" id="KAL2920120.1"/>
    </source>
</evidence>
<comment type="similarity">
    <text evidence="1 4">Belongs to the aldehyde dehydrogenase family.</text>
</comment>
<evidence type="ECO:0000256" key="1">
    <source>
        <dbReference type="ARBA" id="ARBA00009986"/>
    </source>
</evidence>
<evidence type="ECO:0000259" key="5">
    <source>
        <dbReference type="Pfam" id="PF00171"/>
    </source>
</evidence>
<protein>
    <recommendedName>
        <fullName evidence="5">Aldehyde dehydrogenase domain-containing protein</fullName>
    </recommendedName>
</protein>
<dbReference type="EMBL" id="JADGIZ020000001">
    <property type="protein sequence ID" value="KAL2920120.1"/>
    <property type="molecule type" value="Genomic_DNA"/>
</dbReference>
<feature type="active site" evidence="3">
    <location>
        <position position="365"/>
    </location>
</feature>
<evidence type="ECO:0000313" key="7">
    <source>
        <dbReference type="Proteomes" id="UP001527925"/>
    </source>
</evidence>
<feature type="domain" description="Aldehyde dehydrogenase" evidence="5">
    <location>
        <begin position="117"/>
        <end position="606"/>
    </location>
</feature>
<dbReference type="SUPFAM" id="SSF53720">
    <property type="entry name" value="ALDH-like"/>
    <property type="match status" value="1"/>
</dbReference>
<dbReference type="Proteomes" id="UP001527925">
    <property type="component" value="Unassembled WGS sequence"/>
</dbReference>
<dbReference type="Gene3D" id="3.40.309.10">
    <property type="entry name" value="Aldehyde Dehydrogenase, Chain A, domain 2"/>
    <property type="match status" value="1"/>
</dbReference>
<dbReference type="InterPro" id="IPR016162">
    <property type="entry name" value="Ald_DH_N"/>
</dbReference>
<dbReference type="PANTHER" id="PTHR11699">
    <property type="entry name" value="ALDEHYDE DEHYDROGENASE-RELATED"/>
    <property type="match status" value="1"/>
</dbReference>
<name>A0ABR4NKS8_9FUNG</name>
<accession>A0ABR4NKS8</accession>
<dbReference type="Pfam" id="PF00171">
    <property type="entry name" value="Aldedh"/>
    <property type="match status" value="1"/>
</dbReference>
<proteinExistence type="inferred from homology"/>
<evidence type="ECO:0000256" key="2">
    <source>
        <dbReference type="ARBA" id="ARBA00023002"/>
    </source>
</evidence>